<reference evidence="9 10" key="1">
    <citation type="journal article" date="2018" name="J. Allergy Clin. Immunol.">
        <title>High-quality assembly of Dermatophagoides pteronyssinus genome and transcriptome reveals a wide range of novel allergens.</title>
        <authorList>
            <person name="Liu X.Y."/>
            <person name="Yang K.Y."/>
            <person name="Wang M.Q."/>
            <person name="Kwok J.S."/>
            <person name="Zeng X."/>
            <person name="Yang Z."/>
            <person name="Xiao X.J."/>
            <person name="Lau C.P."/>
            <person name="Li Y."/>
            <person name="Huang Z.M."/>
            <person name="Ba J.G."/>
            <person name="Yim A.K."/>
            <person name="Ouyang C.Y."/>
            <person name="Ngai S.M."/>
            <person name="Chan T.F."/>
            <person name="Leung E.L."/>
            <person name="Liu L."/>
            <person name="Liu Z.G."/>
            <person name="Tsui S.K."/>
        </authorList>
    </citation>
    <scope>NUCLEOTIDE SEQUENCE [LARGE SCALE GENOMIC DNA]</scope>
    <source>
        <strain evidence="9">Derp</strain>
    </source>
</reference>
<evidence type="ECO:0000256" key="6">
    <source>
        <dbReference type="SAM" id="MobiDB-lite"/>
    </source>
</evidence>
<dbReference type="Pfam" id="PF08603">
    <property type="entry name" value="CAP_C"/>
    <property type="match status" value="1"/>
</dbReference>
<feature type="compositionally biased region" description="Polar residues" evidence="6">
    <location>
        <begin position="365"/>
        <end position="380"/>
    </location>
</feature>
<dbReference type="InterPro" id="IPR028417">
    <property type="entry name" value="CAP_CS_C"/>
</dbReference>
<name>A0ABQ8JGH0_DERPT</name>
<dbReference type="InterPro" id="IPR053950">
    <property type="entry name" value="CAP_N"/>
</dbReference>
<dbReference type="PRINTS" id="PR00832">
    <property type="entry name" value="PAXILLIN"/>
</dbReference>
<dbReference type="InterPro" id="IPR036222">
    <property type="entry name" value="CAP_N_sf"/>
</dbReference>
<evidence type="ECO:0000256" key="3">
    <source>
        <dbReference type="ARBA" id="ARBA00022771"/>
    </source>
</evidence>
<reference evidence="9 10" key="2">
    <citation type="journal article" date="2022" name="Mol. Biol. Evol.">
        <title>Comparative Genomics Reveals Insights into the Divergent Evolution of Astigmatic Mites and Household Pest Adaptations.</title>
        <authorList>
            <person name="Xiong Q."/>
            <person name="Wan A.T."/>
            <person name="Liu X."/>
            <person name="Fung C.S."/>
            <person name="Xiao X."/>
            <person name="Malainual N."/>
            <person name="Hou J."/>
            <person name="Wang L."/>
            <person name="Wang M."/>
            <person name="Yang K.Y."/>
            <person name="Cui Y."/>
            <person name="Leung E.L."/>
            <person name="Nong W."/>
            <person name="Shin S.K."/>
            <person name="Au S.W."/>
            <person name="Jeong K.Y."/>
            <person name="Chew F.T."/>
            <person name="Hui J.H."/>
            <person name="Leung T.F."/>
            <person name="Tungtrongchitr A."/>
            <person name="Zhong N."/>
            <person name="Liu Z."/>
            <person name="Tsui S.K."/>
        </authorList>
    </citation>
    <scope>NUCLEOTIDE SEQUENCE [LARGE SCALE GENOMIC DNA]</scope>
    <source>
        <strain evidence="9">Derp</strain>
    </source>
</reference>
<feature type="compositionally biased region" description="Low complexity" evidence="6">
    <location>
        <begin position="323"/>
        <end position="332"/>
    </location>
</feature>
<dbReference type="SUPFAM" id="SSF69340">
    <property type="entry name" value="C-terminal domain of adenylylcyclase associated protein"/>
    <property type="match status" value="1"/>
</dbReference>
<evidence type="ECO:0000256" key="5">
    <source>
        <dbReference type="PROSITE-ProRule" id="PRU00042"/>
    </source>
</evidence>
<dbReference type="PANTHER" id="PTHR10652">
    <property type="entry name" value="ADENYLYL CYCLASE-ASSOCIATED PROTEIN"/>
    <property type="match status" value="1"/>
</dbReference>
<evidence type="ECO:0000313" key="10">
    <source>
        <dbReference type="Proteomes" id="UP000887458"/>
    </source>
</evidence>
<dbReference type="InterPro" id="IPR017901">
    <property type="entry name" value="C-CAP_CF_C-like"/>
</dbReference>
<dbReference type="PROSITE" id="PS01089">
    <property type="entry name" value="CAP_2"/>
    <property type="match status" value="1"/>
</dbReference>
<dbReference type="SUPFAM" id="SSF101278">
    <property type="entry name" value="N-terminal domain of adenylylcyclase associated protein, CAP"/>
    <property type="match status" value="1"/>
</dbReference>
<feature type="compositionally biased region" description="Pro residues" evidence="6">
    <location>
        <begin position="312"/>
        <end position="321"/>
    </location>
</feature>
<dbReference type="PANTHER" id="PTHR10652:SF0">
    <property type="entry name" value="ADENYLYL CYCLASE-ASSOCIATED PROTEIN"/>
    <property type="match status" value="1"/>
</dbReference>
<dbReference type="Gene3D" id="3.30.160.60">
    <property type="entry name" value="Classic Zinc Finger"/>
    <property type="match status" value="1"/>
</dbReference>
<dbReference type="SUPFAM" id="SSF57667">
    <property type="entry name" value="beta-beta-alpha zinc fingers"/>
    <property type="match status" value="1"/>
</dbReference>
<dbReference type="InterPro" id="IPR001837">
    <property type="entry name" value="Adenylate_cyclase-assoc_CAP"/>
</dbReference>
<dbReference type="InterPro" id="IPR022755">
    <property type="entry name" value="Znf_C2H2_jaz"/>
</dbReference>
<comment type="caution">
    <text evidence="9">The sequence shown here is derived from an EMBL/GenBank/DDBJ whole genome shotgun (WGS) entry which is preliminary data.</text>
</comment>
<dbReference type="Gene3D" id="2.160.20.70">
    <property type="match status" value="1"/>
</dbReference>
<dbReference type="InterPro" id="IPR016098">
    <property type="entry name" value="CAP/MinC_C"/>
</dbReference>
<evidence type="ECO:0000259" key="7">
    <source>
        <dbReference type="PROSITE" id="PS50157"/>
    </source>
</evidence>
<dbReference type="PROSITE" id="PS00028">
    <property type="entry name" value="ZINC_FINGER_C2H2_1"/>
    <property type="match status" value="1"/>
</dbReference>
<keyword evidence="3 5" id="KW-0863">Zinc-finger</keyword>
<dbReference type="InterPro" id="IPR003604">
    <property type="entry name" value="Matrin/U1-like-C_Znf_C2H2"/>
</dbReference>
<dbReference type="InterPro" id="IPR036223">
    <property type="entry name" value="CAP_C_sf"/>
</dbReference>
<feature type="region of interest" description="Disordered" evidence="6">
    <location>
        <begin position="362"/>
        <end position="408"/>
    </location>
</feature>
<evidence type="ECO:0000259" key="8">
    <source>
        <dbReference type="PROSITE" id="PS51329"/>
    </source>
</evidence>
<feature type="non-terminal residue" evidence="9">
    <location>
        <position position="557"/>
    </location>
</feature>
<keyword evidence="10" id="KW-1185">Reference proteome</keyword>
<evidence type="ECO:0000256" key="4">
    <source>
        <dbReference type="ARBA" id="ARBA00022833"/>
    </source>
</evidence>
<dbReference type="EMBL" id="NJHN03000040">
    <property type="protein sequence ID" value="KAH9421515.1"/>
    <property type="molecule type" value="Genomic_DNA"/>
</dbReference>
<proteinExistence type="inferred from homology"/>
<evidence type="ECO:0000256" key="1">
    <source>
        <dbReference type="ARBA" id="ARBA00007659"/>
    </source>
</evidence>
<feature type="domain" description="C-CAP/cofactor C-like" evidence="8">
    <location>
        <begin position="399"/>
        <end position="537"/>
    </location>
</feature>
<dbReference type="SMART" id="SM00673">
    <property type="entry name" value="CARP"/>
    <property type="match status" value="2"/>
</dbReference>
<dbReference type="InterPro" id="IPR013912">
    <property type="entry name" value="Adenylate_cyclase-assoc_CAP_C"/>
</dbReference>
<sequence>IHVKKGNCAPNRRIGKRCLKTKRYKKDTDQIIEEIQRNIVKPEQKRPFEMVDDLPAQGQFFCTECDRFFIEQLALNEHRRSKQHKQRVKELRIPAYSHKESEQAAGMGSYHVRPKNSKISEMDIDKQTISNNSVTEFQDLLANPIDKFLAISNEIGGLVKEQCLLVRKALDAQLNFLQLASQSQKPNDSKLMELLRPTSDLITQIISIRDKNRKDEHFNLLSSVAEGIAALGWVSVMPTPAPYIKEMSDSAQFYTNKVLIAYKDKNAQIVQWAKLWIEFLGQLQQYVRRNHTTGLVWNAKGNSLNNGTSVGLPPPPPPPPSADFFNDNVNDNSSKQNAANDQHAALFASINKGTEITRGLRKVTADQQTHKNSSLRQSSMVPDRNRTDSTGRSIGQKDPPKSNPKLSLEGKKWIVENYSGRRDLIIDDTNMTQSINIYNCNECVLTVKGKVNLISVNQCRKFSIIFDNVLSVLEFINCQRVQAQVNGLVPTITVDKTDGIEIYLSNESLQCEIVSSKSSEINVSVLNASGDYVEHPLPEQYKSVWTGNGFKTIALDG</sequence>
<dbReference type="PROSITE" id="PS50157">
    <property type="entry name" value="ZINC_FINGER_C2H2_2"/>
    <property type="match status" value="1"/>
</dbReference>
<dbReference type="InterPro" id="IPR036236">
    <property type="entry name" value="Znf_C2H2_sf"/>
</dbReference>
<dbReference type="Gene3D" id="1.25.40.330">
    <property type="entry name" value="Adenylate cyclase-associated CAP, N-terminal domain"/>
    <property type="match status" value="1"/>
</dbReference>
<protein>
    <submittedName>
        <fullName evidence="9">F-actin-capping protein subunit alpha</fullName>
    </submittedName>
</protein>
<keyword evidence="2" id="KW-0479">Metal-binding</keyword>
<organism evidence="9 10">
    <name type="scientific">Dermatophagoides pteronyssinus</name>
    <name type="common">European house dust mite</name>
    <dbReference type="NCBI Taxonomy" id="6956"/>
    <lineage>
        <taxon>Eukaryota</taxon>
        <taxon>Metazoa</taxon>
        <taxon>Ecdysozoa</taxon>
        <taxon>Arthropoda</taxon>
        <taxon>Chelicerata</taxon>
        <taxon>Arachnida</taxon>
        <taxon>Acari</taxon>
        <taxon>Acariformes</taxon>
        <taxon>Sarcoptiformes</taxon>
        <taxon>Astigmata</taxon>
        <taxon>Psoroptidia</taxon>
        <taxon>Analgoidea</taxon>
        <taxon>Pyroglyphidae</taxon>
        <taxon>Dermatophagoidinae</taxon>
        <taxon>Dermatophagoides</taxon>
    </lineage>
</organism>
<accession>A0ABQ8JGH0</accession>
<evidence type="ECO:0000256" key="2">
    <source>
        <dbReference type="ARBA" id="ARBA00022723"/>
    </source>
</evidence>
<dbReference type="InterPro" id="IPR013087">
    <property type="entry name" value="Znf_C2H2_type"/>
</dbReference>
<dbReference type="PROSITE" id="PS51329">
    <property type="entry name" value="C_CAP_COFACTOR_C"/>
    <property type="match status" value="1"/>
</dbReference>
<dbReference type="Pfam" id="PF21938">
    <property type="entry name" value="CAP_N"/>
    <property type="match status" value="1"/>
</dbReference>
<evidence type="ECO:0000313" key="9">
    <source>
        <dbReference type="EMBL" id="KAH9421515.1"/>
    </source>
</evidence>
<feature type="non-terminal residue" evidence="9">
    <location>
        <position position="1"/>
    </location>
</feature>
<comment type="similarity">
    <text evidence="1">Belongs to the CAP family.</text>
</comment>
<keyword evidence="4" id="KW-0862">Zinc</keyword>
<feature type="region of interest" description="Disordered" evidence="6">
    <location>
        <begin position="306"/>
        <end position="339"/>
    </location>
</feature>
<feature type="domain" description="C2H2-type" evidence="7">
    <location>
        <begin position="60"/>
        <end position="89"/>
    </location>
</feature>
<dbReference type="Proteomes" id="UP000887458">
    <property type="component" value="Unassembled WGS sequence"/>
</dbReference>
<dbReference type="Pfam" id="PF12171">
    <property type="entry name" value="zf-C2H2_jaz"/>
    <property type="match status" value="1"/>
</dbReference>
<gene>
    <name evidence="9" type="primary">CAP1</name>
    <name evidence="9" type="ORF">DERP_012248</name>
</gene>
<dbReference type="SMART" id="SM00451">
    <property type="entry name" value="ZnF_U1"/>
    <property type="match status" value="1"/>
</dbReference>
<dbReference type="InterPro" id="IPR006599">
    <property type="entry name" value="CARP_motif"/>
</dbReference>